<evidence type="ECO:0000313" key="1">
    <source>
        <dbReference type="EnsemblPlants" id="AVESA.00010b.r2.6CG1145530.1.CDS"/>
    </source>
</evidence>
<accession>A0ACD5Z868</accession>
<keyword evidence="2" id="KW-1185">Reference proteome</keyword>
<organism evidence="1 2">
    <name type="scientific">Avena sativa</name>
    <name type="common">Oat</name>
    <dbReference type="NCBI Taxonomy" id="4498"/>
    <lineage>
        <taxon>Eukaryota</taxon>
        <taxon>Viridiplantae</taxon>
        <taxon>Streptophyta</taxon>
        <taxon>Embryophyta</taxon>
        <taxon>Tracheophyta</taxon>
        <taxon>Spermatophyta</taxon>
        <taxon>Magnoliopsida</taxon>
        <taxon>Liliopsida</taxon>
        <taxon>Poales</taxon>
        <taxon>Poaceae</taxon>
        <taxon>BOP clade</taxon>
        <taxon>Pooideae</taxon>
        <taxon>Poodae</taxon>
        <taxon>Poeae</taxon>
        <taxon>Poeae Chloroplast Group 1 (Aveneae type)</taxon>
        <taxon>Aveninae</taxon>
        <taxon>Avena</taxon>
    </lineage>
</organism>
<name>A0ACD5Z868_AVESA</name>
<proteinExistence type="predicted"/>
<evidence type="ECO:0000313" key="2">
    <source>
        <dbReference type="Proteomes" id="UP001732700"/>
    </source>
</evidence>
<dbReference type="Proteomes" id="UP001732700">
    <property type="component" value="Chromosome 6C"/>
</dbReference>
<reference evidence="1" key="2">
    <citation type="submission" date="2025-09" db="UniProtKB">
        <authorList>
            <consortium name="EnsemblPlants"/>
        </authorList>
    </citation>
    <scope>IDENTIFICATION</scope>
</reference>
<reference evidence="1" key="1">
    <citation type="submission" date="2021-05" db="EMBL/GenBank/DDBJ databases">
        <authorList>
            <person name="Scholz U."/>
            <person name="Mascher M."/>
            <person name="Fiebig A."/>
        </authorList>
    </citation>
    <scope>NUCLEOTIDE SEQUENCE [LARGE SCALE GENOMIC DNA]</scope>
</reference>
<dbReference type="EnsemblPlants" id="AVESA.00010b.r2.6CG1145530.1">
    <property type="protein sequence ID" value="AVESA.00010b.r2.6CG1145530.1.CDS"/>
    <property type="gene ID" value="AVESA.00010b.r2.6CG1145530"/>
</dbReference>
<sequence length="673" mass="71714">MQQHLGLFNNGPPPFSGPPGMPPPRAFQQGMGAPPPFMALFGQLPLQLPFRAGAPFQASGQQETYQYGVKGTVDTAVPMAAAPEGVPIAPVALIARRCPVRDQWRWEALPHGEAAFLASFPSFEDLNRVYGIQVSVPPGNSQLAFSVFRAMEVPHKFELKQVWLHVEGVPHCLRSFWGLWAVGGLMGLTQDVDLFSLRRRGVVRILVTMNDTSVFSQLSDALGHYLKTYVVVQLKAYELRFSLEPAGYAPEPEFVPFLWRKRDEDHDDDTNGKGPNDAMDMSDSTGGLQDIGVGSSSAQTGQGDSVPPFSTHRAQLSSQGSAPLIAVTPFNPNPSTLRGKEILESLPLGSPLRGVASTVTSPRVSPSQLQAALRVAAAGARTSQRSSSPACCRPNVLGRSVPRREGPVLEPVLQGLDHESMARRLAQVGPVDRGAPPLSPISPWVMQTGSSLIQACGLGWSGEPGSPSRRLAQEGLVVRDFSSSSPLVVLDTPVGPLLSREPGPPSTHAVLAHGDASGGATGIGRGLAAQEGQPGHAARRSARHGIDASGASATDEDLMVKAMRRKAEKNLDSQGDLSCHGYPTIMDYSPTALRGPKRLEGSRLRLFRGPKSARRNAVRLALAGAVESFRFFTGSRPPAAAFTRRTCSPASRGRTAASSSRHLALSPQPPPPP</sequence>
<protein>
    <submittedName>
        <fullName evidence="1">Uncharacterized protein</fullName>
    </submittedName>
</protein>